<dbReference type="SUPFAM" id="SSF52540">
    <property type="entry name" value="P-loop containing nucleoside triphosphate hydrolases"/>
    <property type="match status" value="2"/>
</dbReference>
<comment type="subcellular location">
    <subcellularLocation>
        <location evidence="1">Cell membrane</location>
        <topology evidence="1">Peripheral membrane protein</topology>
    </subcellularLocation>
</comment>
<dbReference type="GO" id="GO:0005524">
    <property type="term" value="F:ATP binding"/>
    <property type="evidence" value="ECO:0007669"/>
    <property type="project" value="UniProtKB-KW"/>
</dbReference>
<dbReference type="GO" id="GO:0016887">
    <property type="term" value="F:ATP hydrolysis activity"/>
    <property type="evidence" value="ECO:0007669"/>
    <property type="project" value="InterPro"/>
</dbReference>
<evidence type="ECO:0000313" key="12">
    <source>
        <dbReference type="Proteomes" id="UP000005954"/>
    </source>
</evidence>
<dbReference type="STRING" id="89187.ISM_11215"/>
<protein>
    <submittedName>
        <fullName evidence="11">Putative ABC sugar transporter, fused ATPase subunits</fullName>
    </submittedName>
</protein>
<dbReference type="EMBL" id="AALY01000004">
    <property type="protein sequence ID" value="EAP75153.1"/>
    <property type="molecule type" value="Genomic_DNA"/>
</dbReference>
<dbReference type="GO" id="GO:0005886">
    <property type="term" value="C:plasma membrane"/>
    <property type="evidence" value="ECO:0007669"/>
    <property type="project" value="UniProtKB-SubCell"/>
</dbReference>
<dbReference type="Pfam" id="PF00005">
    <property type="entry name" value="ABC_tran"/>
    <property type="match status" value="2"/>
</dbReference>
<feature type="domain" description="ABC transporter" evidence="10">
    <location>
        <begin position="263"/>
        <end position="507"/>
    </location>
</feature>
<dbReference type="HOGENOM" id="CLU_000604_92_0_5"/>
<dbReference type="PANTHER" id="PTHR43790:SF9">
    <property type="entry name" value="GALACTOFURANOSE TRANSPORTER ATP-BINDING PROTEIN YTFR"/>
    <property type="match status" value="1"/>
</dbReference>
<evidence type="ECO:0000256" key="4">
    <source>
        <dbReference type="ARBA" id="ARBA00022597"/>
    </source>
</evidence>
<dbReference type="PROSITE" id="PS50893">
    <property type="entry name" value="ABC_TRANSPORTER_2"/>
    <property type="match status" value="2"/>
</dbReference>
<evidence type="ECO:0000256" key="8">
    <source>
        <dbReference type="ARBA" id="ARBA00022967"/>
    </source>
</evidence>
<evidence type="ECO:0000256" key="3">
    <source>
        <dbReference type="ARBA" id="ARBA00022475"/>
    </source>
</evidence>
<dbReference type="eggNOG" id="COG3845">
    <property type="taxonomic scope" value="Bacteria"/>
</dbReference>
<keyword evidence="6" id="KW-0547">Nucleotide-binding</keyword>
<keyword evidence="8" id="KW-1278">Translocase</keyword>
<keyword evidence="4 11" id="KW-0762">Sugar transport</keyword>
<dbReference type="CDD" id="cd03216">
    <property type="entry name" value="ABC_Carb_Monos_I"/>
    <property type="match status" value="1"/>
</dbReference>
<gene>
    <name evidence="11" type="ORF">ISM_11215</name>
</gene>
<dbReference type="RefSeq" id="WP_009814252.1">
    <property type="nucleotide sequence ID" value="NZ_CH724156.1"/>
</dbReference>
<dbReference type="FunFam" id="3.40.50.300:FF:000127">
    <property type="entry name" value="Ribose import ATP-binding protein RbsA"/>
    <property type="match status" value="1"/>
</dbReference>
<dbReference type="InterPro" id="IPR050107">
    <property type="entry name" value="ABC_carbohydrate_import_ATPase"/>
</dbReference>
<reference evidence="11 12" key="1">
    <citation type="submission" date="2005-12" db="EMBL/GenBank/DDBJ databases">
        <authorList>
            <person name="Moran M.A."/>
            <person name="Ferriera S."/>
            <person name="Johnson J."/>
            <person name="Kravitz S."/>
            <person name="Halpern A."/>
            <person name="Remington K."/>
            <person name="Beeson K."/>
            <person name="Tran B."/>
            <person name="Rogers Y.-H."/>
            <person name="Friedman R."/>
            <person name="Venter J.C."/>
        </authorList>
    </citation>
    <scope>NUCLEOTIDE SEQUENCE [LARGE SCALE GENOMIC DNA]</scope>
    <source>
        <strain evidence="12">ATCC BAA-591 / DSM 15170 / ISM</strain>
    </source>
</reference>
<evidence type="ECO:0000259" key="10">
    <source>
        <dbReference type="PROSITE" id="PS50893"/>
    </source>
</evidence>
<keyword evidence="12" id="KW-1185">Reference proteome</keyword>
<evidence type="ECO:0000256" key="9">
    <source>
        <dbReference type="ARBA" id="ARBA00023136"/>
    </source>
</evidence>
<dbReference type="CDD" id="cd03215">
    <property type="entry name" value="ABC_Carb_Monos_II"/>
    <property type="match status" value="1"/>
</dbReference>
<feature type="domain" description="ABC transporter" evidence="10">
    <location>
        <begin position="12"/>
        <end position="247"/>
    </location>
</feature>
<evidence type="ECO:0000256" key="5">
    <source>
        <dbReference type="ARBA" id="ARBA00022737"/>
    </source>
</evidence>
<dbReference type="PROSITE" id="PS00211">
    <property type="entry name" value="ABC_TRANSPORTER_1"/>
    <property type="match status" value="2"/>
</dbReference>
<organism evidence="11 12">
    <name type="scientific">Roseovarius nubinhibens (strain ATCC BAA-591 / DSM 15170 / ISM)</name>
    <dbReference type="NCBI Taxonomy" id="89187"/>
    <lineage>
        <taxon>Bacteria</taxon>
        <taxon>Pseudomonadati</taxon>
        <taxon>Pseudomonadota</taxon>
        <taxon>Alphaproteobacteria</taxon>
        <taxon>Rhodobacterales</taxon>
        <taxon>Roseobacteraceae</taxon>
        <taxon>Roseovarius</taxon>
    </lineage>
</organism>
<keyword evidence="2" id="KW-0813">Transport</keyword>
<dbReference type="SMART" id="SM00382">
    <property type="entry name" value="AAA"/>
    <property type="match status" value="1"/>
</dbReference>
<name>A3SRD0_ROSNI</name>
<evidence type="ECO:0000313" key="11">
    <source>
        <dbReference type="EMBL" id="EAP75153.1"/>
    </source>
</evidence>
<evidence type="ECO:0000256" key="6">
    <source>
        <dbReference type="ARBA" id="ARBA00022741"/>
    </source>
</evidence>
<dbReference type="Gene3D" id="3.40.50.300">
    <property type="entry name" value="P-loop containing nucleotide triphosphate hydrolases"/>
    <property type="match status" value="2"/>
</dbReference>
<accession>A3SRD0</accession>
<evidence type="ECO:0000256" key="7">
    <source>
        <dbReference type="ARBA" id="ARBA00022840"/>
    </source>
</evidence>
<keyword evidence="3" id="KW-1003">Cell membrane</keyword>
<dbReference type="OrthoDB" id="9805029at2"/>
<dbReference type="InterPro" id="IPR017871">
    <property type="entry name" value="ABC_transporter-like_CS"/>
</dbReference>
<evidence type="ECO:0000256" key="1">
    <source>
        <dbReference type="ARBA" id="ARBA00004202"/>
    </source>
</evidence>
<dbReference type="InterPro" id="IPR027417">
    <property type="entry name" value="P-loop_NTPase"/>
</dbReference>
<dbReference type="AlphaFoldDB" id="A3SRD0"/>
<keyword evidence="9" id="KW-0472">Membrane</keyword>
<evidence type="ECO:0000256" key="2">
    <source>
        <dbReference type="ARBA" id="ARBA00022448"/>
    </source>
</evidence>
<sequence>MTDKTTAQDIVLRLNRITKRFGSLTANDGISFELRRGEVIALLGENGAGKTTLMNILFGHYTADEGTVEVFGQPLPPGEPGAALAAGVGMVHQHFTLADNMSVLDNILLGTEPLWKLGMGRGAARRKVSDLARDFGLVVDPDARIGSLSVGERQRVEILKALYRDARILILDEPTAVLTPQETDALFETLQKAVAQGLSIIFISHKLHEVMAISQRVLVLRHGKLVGEVATQATDRHKLAEMMVGAEITPPAPREARPGAVLMSLKAVSTAARGNQTGLRAVDLDLRAGQITGLAGVSGNGQGALADLLSGLEVPQSGEMHLAEGETARWTPRAAVAQGVGRIPEDRHKTGTIADFSLTENAVLESYTKPPIARRGWMNWREAEDQTRAIIEKYDVRCPGPEARIRLLSGGNMQKLILGRVFEAAPRIILANQPVRGLDIGAVTYVQEQLIAARDAGAAVLLISEDLDEVLALSDVIHVMSEGRLSPEFARGTKTPAELGVWMAGQGFDDAA</sequence>
<keyword evidence="7" id="KW-0067">ATP-binding</keyword>
<dbReference type="InterPro" id="IPR003439">
    <property type="entry name" value="ABC_transporter-like_ATP-bd"/>
</dbReference>
<dbReference type="PANTHER" id="PTHR43790">
    <property type="entry name" value="CARBOHYDRATE TRANSPORT ATP-BINDING PROTEIN MG119-RELATED"/>
    <property type="match status" value="1"/>
</dbReference>
<dbReference type="Proteomes" id="UP000005954">
    <property type="component" value="Unassembled WGS sequence"/>
</dbReference>
<comment type="caution">
    <text evidence="11">The sequence shown here is derived from an EMBL/GenBank/DDBJ whole genome shotgun (WGS) entry which is preliminary data.</text>
</comment>
<proteinExistence type="predicted"/>
<dbReference type="InterPro" id="IPR003593">
    <property type="entry name" value="AAA+_ATPase"/>
</dbReference>
<keyword evidence="5" id="KW-0677">Repeat</keyword>